<gene>
    <name evidence="6" type="ORF">RSF11_004132</name>
</gene>
<dbReference type="Pfam" id="PF00196">
    <property type="entry name" value="GerE"/>
    <property type="match status" value="1"/>
</dbReference>
<keyword evidence="2" id="KW-0238">DNA-binding</keyword>
<reference evidence="6" key="1">
    <citation type="submission" date="2023-02" db="EMBL/GenBank/DDBJ databases">
        <authorList>
            <person name="Ashton P.M."/>
            <person name="Dallman T."/>
            <person name="Nair S."/>
            <person name="De Pinna E."/>
            <person name="Peters T."/>
            <person name="Grant K."/>
        </authorList>
    </citation>
    <scope>NUCLEOTIDE SEQUENCE</scope>
    <source>
        <strain evidence="6">01103883</strain>
    </source>
</reference>
<name>A0AAD2V2Z6_YEREN</name>
<keyword evidence="3" id="KW-0010">Activator</keyword>
<dbReference type="InterPro" id="IPR036388">
    <property type="entry name" value="WH-like_DNA-bd_sf"/>
</dbReference>
<evidence type="ECO:0000259" key="5">
    <source>
        <dbReference type="PROSITE" id="PS50043"/>
    </source>
</evidence>
<dbReference type="RefSeq" id="WP_046050542.1">
    <property type="nucleotide sequence ID" value="NZ_CGBV01000007.1"/>
</dbReference>
<dbReference type="PANTHER" id="PTHR44688:SF16">
    <property type="entry name" value="DNA-BINDING TRANSCRIPTIONAL ACTIVATOR DEVR_DOSR"/>
    <property type="match status" value="1"/>
</dbReference>
<dbReference type="PANTHER" id="PTHR44688">
    <property type="entry name" value="DNA-BINDING TRANSCRIPTIONAL ACTIVATOR DEVR_DOSR"/>
    <property type="match status" value="1"/>
</dbReference>
<evidence type="ECO:0000256" key="2">
    <source>
        <dbReference type="ARBA" id="ARBA00023125"/>
    </source>
</evidence>
<organism evidence="6 7">
    <name type="scientific">Yersinia enterocolitica</name>
    <dbReference type="NCBI Taxonomy" id="630"/>
    <lineage>
        <taxon>Bacteria</taxon>
        <taxon>Pseudomonadati</taxon>
        <taxon>Pseudomonadota</taxon>
        <taxon>Gammaproteobacteria</taxon>
        <taxon>Enterobacterales</taxon>
        <taxon>Yersiniaceae</taxon>
        <taxon>Yersinia</taxon>
    </lineage>
</organism>
<evidence type="ECO:0000256" key="4">
    <source>
        <dbReference type="ARBA" id="ARBA00023163"/>
    </source>
</evidence>
<protein>
    <submittedName>
        <fullName evidence="6">Helix-turn-helix transcriptional regulator</fullName>
    </submittedName>
</protein>
<keyword evidence="1" id="KW-0805">Transcription regulation</keyword>
<dbReference type="SMART" id="SM00421">
    <property type="entry name" value="HTH_LUXR"/>
    <property type="match status" value="1"/>
</dbReference>
<proteinExistence type="predicted"/>
<dbReference type="CDD" id="cd06170">
    <property type="entry name" value="LuxR_C_like"/>
    <property type="match status" value="1"/>
</dbReference>
<evidence type="ECO:0000313" key="7">
    <source>
        <dbReference type="Proteomes" id="UP001182355"/>
    </source>
</evidence>
<evidence type="ECO:0000313" key="6">
    <source>
        <dbReference type="EMBL" id="ELI8104366.1"/>
    </source>
</evidence>
<comment type="caution">
    <text evidence="6">The sequence shown here is derived from an EMBL/GenBank/DDBJ whole genome shotgun (WGS) entry which is preliminary data.</text>
</comment>
<dbReference type="InterPro" id="IPR000792">
    <property type="entry name" value="Tscrpt_reg_LuxR_C"/>
</dbReference>
<accession>A0AAD2V2Z6</accession>
<dbReference type="KEGG" id="yef:FORC2_1302"/>
<dbReference type="GO" id="GO:0006355">
    <property type="term" value="P:regulation of DNA-templated transcription"/>
    <property type="evidence" value="ECO:0007669"/>
    <property type="project" value="InterPro"/>
</dbReference>
<feature type="domain" description="HTH luxR-type" evidence="5">
    <location>
        <begin position="141"/>
        <end position="206"/>
    </location>
</feature>
<dbReference type="Proteomes" id="UP001182355">
    <property type="component" value="Unassembled WGS sequence"/>
</dbReference>
<dbReference type="AlphaFoldDB" id="A0AAD2V2Z6"/>
<dbReference type="PRINTS" id="PR00038">
    <property type="entry name" value="HTHLUXR"/>
</dbReference>
<sequence>MSNIIIFSKYDLIRYFFNEIITEIFNNQSNKSDVSITICYSLSDFYESISQVDNARIILDADNLNKLDLLYIFSLISNKAKKSNVFLFIKEQNALNSLGEMRKIPTVFLYKNAPLELLKRMLEDFVLDRRVKKRDLKISSQLKGDCPLTPREKEVMHLILTGISNADIADLLNISHKTASAHRMKIYRKYNVNNLMGLYIQFKHDGVR</sequence>
<dbReference type="Gene3D" id="1.10.10.10">
    <property type="entry name" value="Winged helix-like DNA-binding domain superfamily/Winged helix DNA-binding domain"/>
    <property type="match status" value="1"/>
</dbReference>
<dbReference type="EMBL" id="ABNAVX010000037">
    <property type="protein sequence ID" value="ELI8104366.1"/>
    <property type="molecule type" value="Genomic_DNA"/>
</dbReference>
<evidence type="ECO:0000256" key="1">
    <source>
        <dbReference type="ARBA" id="ARBA00023015"/>
    </source>
</evidence>
<dbReference type="SUPFAM" id="SSF46894">
    <property type="entry name" value="C-terminal effector domain of the bipartite response regulators"/>
    <property type="match status" value="1"/>
</dbReference>
<dbReference type="PROSITE" id="PS50043">
    <property type="entry name" value="HTH_LUXR_2"/>
    <property type="match status" value="1"/>
</dbReference>
<dbReference type="InterPro" id="IPR016032">
    <property type="entry name" value="Sig_transdc_resp-reg_C-effctor"/>
</dbReference>
<evidence type="ECO:0000256" key="3">
    <source>
        <dbReference type="ARBA" id="ARBA00023159"/>
    </source>
</evidence>
<dbReference type="GO" id="GO:0003677">
    <property type="term" value="F:DNA binding"/>
    <property type="evidence" value="ECO:0007669"/>
    <property type="project" value="UniProtKB-KW"/>
</dbReference>
<keyword evidence="4" id="KW-0804">Transcription</keyword>